<proteinExistence type="predicted"/>
<reference evidence="1" key="1">
    <citation type="submission" date="2022-11" db="EMBL/GenBank/DDBJ databases">
        <title>Centuries of genome instability and evolution in soft-shell clam transmissible cancer (bioRxiv).</title>
        <authorList>
            <person name="Hart S.F.M."/>
            <person name="Yonemitsu M.A."/>
            <person name="Giersch R.M."/>
            <person name="Beal B.F."/>
            <person name="Arriagada G."/>
            <person name="Davis B.W."/>
            <person name="Ostrander E.A."/>
            <person name="Goff S.P."/>
            <person name="Metzger M.J."/>
        </authorList>
    </citation>
    <scope>NUCLEOTIDE SEQUENCE</scope>
    <source>
        <strain evidence="1">MELC-2E11</strain>
        <tissue evidence="1">Siphon/mantle</tissue>
    </source>
</reference>
<accession>A0ABY7EQR7</accession>
<evidence type="ECO:0000313" key="2">
    <source>
        <dbReference type="Proteomes" id="UP001164746"/>
    </source>
</evidence>
<dbReference type="Proteomes" id="UP001164746">
    <property type="component" value="Chromosome 8"/>
</dbReference>
<evidence type="ECO:0000313" key="1">
    <source>
        <dbReference type="EMBL" id="WAR11307.1"/>
    </source>
</evidence>
<organism evidence="1 2">
    <name type="scientific">Mya arenaria</name>
    <name type="common">Soft-shell clam</name>
    <dbReference type="NCBI Taxonomy" id="6604"/>
    <lineage>
        <taxon>Eukaryota</taxon>
        <taxon>Metazoa</taxon>
        <taxon>Spiralia</taxon>
        <taxon>Lophotrochozoa</taxon>
        <taxon>Mollusca</taxon>
        <taxon>Bivalvia</taxon>
        <taxon>Autobranchia</taxon>
        <taxon>Heteroconchia</taxon>
        <taxon>Euheterodonta</taxon>
        <taxon>Imparidentia</taxon>
        <taxon>Neoheterodontei</taxon>
        <taxon>Myida</taxon>
        <taxon>Myoidea</taxon>
        <taxon>Myidae</taxon>
        <taxon>Mya</taxon>
    </lineage>
</organism>
<sequence>MLAEEGPRNASLYNHRYIGETSGTAPAEFTLFTTGYYYYKGNNRQIYNEAFDQAMATTRNCIDQSGYKAYRHLEDMLLKSVTGDASFHDDMEYIVPFYGCDINRTQAA</sequence>
<keyword evidence="2" id="KW-1185">Reference proteome</keyword>
<protein>
    <submittedName>
        <fullName evidence="1">Uncharacterized protein</fullName>
    </submittedName>
</protein>
<name>A0ABY7EQR7_MYAAR</name>
<dbReference type="EMBL" id="CP111019">
    <property type="protein sequence ID" value="WAR11307.1"/>
    <property type="molecule type" value="Genomic_DNA"/>
</dbReference>
<gene>
    <name evidence="1" type="ORF">MAR_025487</name>
</gene>